<comment type="catalytic activity">
    <reaction evidence="14">
        <text>L-aspartyl-L-lysine(out) = L-aspartyl-L-lysine(in)</text>
        <dbReference type="Rhea" id="RHEA:79411"/>
        <dbReference type="ChEBI" id="CHEBI:229953"/>
    </reaction>
</comment>
<comment type="catalytic activity">
    <reaction evidence="19">
        <text>L-alanyl-L-lysine(out) = L-alanyl-L-lysine(in)</text>
        <dbReference type="Rhea" id="RHEA:79415"/>
        <dbReference type="ChEBI" id="CHEBI:192470"/>
    </reaction>
</comment>
<evidence type="ECO:0000256" key="1">
    <source>
        <dbReference type="ARBA" id="ARBA00004155"/>
    </source>
</evidence>
<proteinExistence type="inferred from homology"/>
<evidence type="ECO:0000256" key="13">
    <source>
        <dbReference type="ARBA" id="ARBA00044893"/>
    </source>
</evidence>
<dbReference type="Gene3D" id="1.20.1250.20">
    <property type="entry name" value="MFS general substrate transporter like domains"/>
    <property type="match status" value="2"/>
</dbReference>
<comment type="similarity">
    <text evidence="2">Belongs to the major facilitator superfamily.</text>
</comment>
<evidence type="ECO:0000256" key="23">
    <source>
        <dbReference type="ARBA" id="ARBA00045709"/>
    </source>
</evidence>
<evidence type="ECO:0000256" key="18">
    <source>
        <dbReference type="ARBA" id="ARBA00044912"/>
    </source>
</evidence>
<accession>A0ABQ5QEH5</accession>
<keyword evidence="5 25" id="KW-1133">Transmembrane helix</keyword>
<comment type="caution">
    <text evidence="27">The sequence shown here is derived from an EMBL/GenBank/DDBJ whole genome shotgun (WGS) entry which is preliminary data.</text>
</comment>
<keyword evidence="7" id="KW-0458">Lysosome</keyword>
<feature type="transmembrane region" description="Helical" evidence="25">
    <location>
        <begin position="371"/>
        <end position="393"/>
    </location>
</feature>
<evidence type="ECO:0000256" key="4">
    <source>
        <dbReference type="ARBA" id="ARBA00022692"/>
    </source>
</evidence>
<comment type="subcellular location">
    <subcellularLocation>
        <location evidence="1">Lysosome membrane</location>
        <topology evidence="1">Multi-pass membrane protein</topology>
    </subcellularLocation>
</comment>
<feature type="transmembrane region" description="Helical" evidence="25">
    <location>
        <begin position="56"/>
        <end position="78"/>
    </location>
</feature>
<feature type="domain" description="Major facilitator superfamily (MFS) profile" evidence="26">
    <location>
        <begin position="20"/>
        <end position="426"/>
    </location>
</feature>
<feature type="transmembrane region" description="Helical" evidence="25">
    <location>
        <begin position="338"/>
        <end position="359"/>
    </location>
</feature>
<dbReference type="InterPro" id="IPR005829">
    <property type="entry name" value="Sugar_transporter_CS"/>
</dbReference>
<dbReference type="PROSITE" id="PS00216">
    <property type="entry name" value="SUGAR_TRANSPORT_1"/>
    <property type="match status" value="1"/>
</dbReference>
<feature type="transmembrane region" description="Helical" evidence="25">
    <location>
        <begin position="313"/>
        <end position="332"/>
    </location>
</feature>
<keyword evidence="6 25" id="KW-0472">Membrane</keyword>
<evidence type="ECO:0000256" key="9">
    <source>
        <dbReference type="ARBA" id="ARBA00044878"/>
    </source>
</evidence>
<protein>
    <recommendedName>
        <fullName evidence="21">Lysosomal dipeptide transporter MFSD1</fullName>
    </recommendedName>
    <alternativeName>
        <fullName evidence="22">Major facilitator superfamily domain-containing protein 1</fullName>
    </alternativeName>
</protein>
<evidence type="ECO:0000256" key="8">
    <source>
        <dbReference type="ARBA" id="ARBA00044876"/>
    </source>
</evidence>
<dbReference type="InterPro" id="IPR011701">
    <property type="entry name" value="MFS"/>
</dbReference>
<comment type="catalytic activity">
    <reaction evidence="9">
        <text>L-histidyl-glycine(out) = L-histidyl-glycine(in)</text>
        <dbReference type="Rhea" id="RHEA:79395"/>
        <dbReference type="ChEBI" id="CHEBI:229957"/>
    </reaction>
</comment>
<feature type="transmembrane region" description="Helical" evidence="25">
    <location>
        <begin position="15"/>
        <end position="35"/>
    </location>
</feature>
<evidence type="ECO:0000259" key="26">
    <source>
        <dbReference type="PROSITE" id="PS50850"/>
    </source>
</evidence>
<evidence type="ECO:0000256" key="25">
    <source>
        <dbReference type="SAM" id="Phobius"/>
    </source>
</evidence>
<evidence type="ECO:0000256" key="3">
    <source>
        <dbReference type="ARBA" id="ARBA00022448"/>
    </source>
</evidence>
<comment type="catalytic activity">
    <reaction evidence="17">
        <text>L-arginyl-glycine(out) = L-arginyl-glycine(in)</text>
        <dbReference type="Rhea" id="RHEA:79391"/>
        <dbReference type="ChEBI" id="CHEBI:229955"/>
    </reaction>
</comment>
<keyword evidence="3" id="KW-0813">Transport</keyword>
<evidence type="ECO:0000256" key="6">
    <source>
        <dbReference type="ARBA" id="ARBA00023136"/>
    </source>
</evidence>
<dbReference type="PANTHER" id="PTHR23512:SF3">
    <property type="entry name" value="MAJOR FACILITATOR SUPERFAMILY DOMAIN-CONTAINING PROTEIN 1"/>
    <property type="match status" value="1"/>
</dbReference>
<reference evidence="27 28" key="1">
    <citation type="journal article" date="2023" name="Antonie Van Leeuwenhoek">
        <title>Mesoterricola silvestris gen. nov., sp. nov., Mesoterricola sediminis sp. nov., Geothrix oryzae sp. nov., Geothrix edaphica sp. nov., Geothrix rubra sp. nov., and Geothrix limicola sp. nov., six novel members of Acidobacteriota isolated from soils.</title>
        <authorList>
            <person name="Itoh H."/>
            <person name="Sugisawa Y."/>
            <person name="Mise K."/>
            <person name="Xu Z."/>
            <person name="Kuniyasu M."/>
            <person name="Ushijima N."/>
            <person name="Kawano K."/>
            <person name="Kobayashi E."/>
            <person name="Shiratori Y."/>
            <person name="Masuda Y."/>
            <person name="Senoo K."/>
        </authorList>
    </citation>
    <scope>NUCLEOTIDE SEQUENCE [LARGE SCALE GENOMIC DNA]</scope>
    <source>
        <strain evidence="27 28">Red804</strain>
    </source>
</reference>
<evidence type="ECO:0000256" key="10">
    <source>
        <dbReference type="ARBA" id="ARBA00044881"/>
    </source>
</evidence>
<comment type="catalytic activity">
    <reaction evidence="15">
        <text>L-arginyl-L-alpha-amino acid(out) = L-arginyl-L-alpha-amino acid(in)</text>
        <dbReference type="Rhea" id="RHEA:79371"/>
        <dbReference type="ChEBI" id="CHEBI:84315"/>
    </reaction>
</comment>
<feature type="transmembrane region" description="Helical" evidence="25">
    <location>
        <begin position="84"/>
        <end position="103"/>
    </location>
</feature>
<dbReference type="RefSeq" id="WP_285574041.1">
    <property type="nucleotide sequence ID" value="NZ_BSDE01000003.1"/>
</dbReference>
<comment type="catalytic activity">
    <reaction evidence="10">
        <text>L-alpha-aminoacyl-L-arginine(out) = L-alpha-aminoacyl-L-arginine(in)</text>
        <dbReference type="Rhea" id="RHEA:79367"/>
        <dbReference type="ChEBI" id="CHEBI:229968"/>
    </reaction>
</comment>
<dbReference type="EMBL" id="BSDE01000003">
    <property type="protein sequence ID" value="GLH73239.1"/>
    <property type="molecule type" value="Genomic_DNA"/>
</dbReference>
<evidence type="ECO:0000256" key="17">
    <source>
        <dbReference type="ARBA" id="ARBA00044903"/>
    </source>
</evidence>
<evidence type="ECO:0000256" key="19">
    <source>
        <dbReference type="ARBA" id="ARBA00044919"/>
    </source>
</evidence>
<sequence>MTSEPLGVFHPSGRFYRFTILIFISLLVLGSYFAYDSIGALENTLMAELHLDRSTIGSLYTAYSVAAIAIVFFGGMLYDKLGPRKASLLFSVLVFLGAVIVAVAKGKWMLIFGRLIFGAGSESLIVVQSAIISRWFKGKEMAMAFGIALTLSRVGTVFSFNTEELIADHFHSFRVALWAAALLCLFSVLCNLVFIAMDRHGEKVLSLQKAEAGDKIVFSDLKKFTSSYWFVVLLCVTFYSAIFPFTALSSDMFHDKWGIPNVTAMSGGFLTKVFYNFTHMFNTAPGITSITIAASMIFAPFAGGLVDRIGRRASLMVVGALIMIPAHLLLGVTHWNPIPMMALLGVAFVLVPAAMWPSVPLVVEEKRVGTAFGLMTAIQNGGLALFPLLNGWLRDKTGTYTSTQIMFSGLGAAGLLFAFLLLRADKRHGGVLEAGSGAGSRGTELQPE</sequence>
<feature type="transmembrane region" description="Helical" evidence="25">
    <location>
        <begin position="173"/>
        <end position="197"/>
    </location>
</feature>
<dbReference type="PANTHER" id="PTHR23512">
    <property type="entry name" value="MAJOR FACILITATOR SUPERFAMILY DOMAIN-CONTAINING PROTEIN 1"/>
    <property type="match status" value="1"/>
</dbReference>
<evidence type="ECO:0000256" key="7">
    <source>
        <dbReference type="ARBA" id="ARBA00023228"/>
    </source>
</evidence>
<evidence type="ECO:0000256" key="15">
    <source>
        <dbReference type="ARBA" id="ARBA00044899"/>
    </source>
</evidence>
<comment type="catalytic activity">
    <reaction evidence="20">
        <text>L-lysyl-glycine(out) = L-lysyl-glycine(in)</text>
        <dbReference type="Rhea" id="RHEA:79407"/>
        <dbReference type="ChEBI" id="CHEBI:191202"/>
    </reaction>
</comment>
<gene>
    <name evidence="27" type="ORF">GETHLI_17410</name>
</gene>
<evidence type="ECO:0000256" key="12">
    <source>
        <dbReference type="ARBA" id="ARBA00044891"/>
    </source>
</evidence>
<evidence type="ECO:0000256" key="11">
    <source>
        <dbReference type="ARBA" id="ARBA00044884"/>
    </source>
</evidence>
<dbReference type="Proteomes" id="UP001165069">
    <property type="component" value="Unassembled WGS sequence"/>
</dbReference>
<evidence type="ECO:0000256" key="2">
    <source>
        <dbReference type="ARBA" id="ARBA00008335"/>
    </source>
</evidence>
<feature type="transmembrane region" description="Helical" evidence="25">
    <location>
        <begin position="405"/>
        <end position="422"/>
    </location>
</feature>
<comment type="catalytic activity">
    <reaction evidence="11">
        <text>L-alpha-aminoacyl-L-histidine(out) = L-alpha-aminoacyl-L-histidine(in)</text>
        <dbReference type="Rhea" id="RHEA:79375"/>
        <dbReference type="ChEBI" id="CHEBI:229967"/>
    </reaction>
</comment>
<comment type="subunit">
    <text evidence="24">Homodimer. Interacts with lysosomal protein GLMP (via lumenal domain); the interaction starts while both proteins are still in the endoplasmic reticulum and is required for stabilization of MFSD1 in lysosomes but has no direct effect on its targeting to lysosomes or transporter activity.</text>
</comment>
<feature type="transmembrane region" description="Helical" evidence="25">
    <location>
        <begin position="227"/>
        <end position="245"/>
    </location>
</feature>
<organism evidence="27 28">
    <name type="scientific">Geothrix limicola</name>
    <dbReference type="NCBI Taxonomy" id="2927978"/>
    <lineage>
        <taxon>Bacteria</taxon>
        <taxon>Pseudomonadati</taxon>
        <taxon>Acidobacteriota</taxon>
        <taxon>Holophagae</taxon>
        <taxon>Holophagales</taxon>
        <taxon>Holophagaceae</taxon>
        <taxon>Geothrix</taxon>
    </lineage>
</organism>
<evidence type="ECO:0000313" key="27">
    <source>
        <dbReference type="EMBL" id="GLH73239.1"/>
    </source>
</evidence>
<evidence type="ECO:0000256" key="20">
    <source>
        <dbReference type="ARBA" id="ARBA00044924"/>
    </source>
</evidence>
<comment type="catalytic activity">
    <reaction evidence="16">
        <text>L-lysyl-L-lysine(out) = L-lysyl-L-lysine(in)</text>
        <dbReference type="Rhea" id="RHEA:79403"/>
        <dbReference type="ChEBI" id="CHEBI:229956"/>
    </reaction>
</comment>
<evidence type="ECO:0000256" key="22">
    <source>
        <dbReference type="ARBA" id="ARBA00045018"/>
    </source>
</evidence>
<dbReference type="SUPFAM" id="SSF103473">
    <property type="entry name" value="MFS general substrate transporter"/>
    <property type="match status" value="1"/>
</dbReference>
<dbReference type="InterPro" id="IPR036259">
    <property type="entry name" value="MFS_trans_sf"/>
</dbReference>
<comment type="catalytic activity">
    <reaction evidence="12">
        <text>L-lysyl-L-alpha-amino acid(out) = L-lysyl-L-alpha-amino acid(in)</text>
        <dbReference type="Rhea" id="RHEA:79387"/>
        <dbReference type="ChEBI" id="CHEBI:229965"/>
    </reaction>
</comment>
<evidence type="ECO:0000256" key="5">
    <source>
        <dbReference type="ARBA" id="ARBA00022989"/>
    </source>
</evidence>
<evidence type="ECO:0000256" key="24">
    <source>
        <dbReference type="ARBA" id="ARBA00046376"/>
    </source>
</evidence>
<evidence type="ECO:0000256" key="16">
    <source>
        <dbReference type="ARBA" id="ARBA00044900"/>
    </source>
</evidence>
<evidence type="ECO:0000256" key="14">
    <source>
        <dbReference type="ARBA" id="ARBA00044898"/>
    </source>
</evidence>
<dbReference type="Pfam" id="PF07690">
    <property type="entry name" value="MFS_1"/>
    <property type="match status" value="2"/>
</dbReference>
<name>A0ABQ5QEH5_9BACT</name>
<comment type="catalytic activity">
    <reaction evidence="13">
        <text>L-alpha-aminoacyl-L-lysine(out) = L-alpha-aminoacyl-L-lysine(in)</text>
        <dbReference type="Rhea" id="RHEA:79383"/>
        <dbReference type="ChEBI" id="CHEBI:229966"/>
    </reaction>
</comment>
<feature type="transmembrane region" description="Helical" evidence="25">
    <location>
        <begin position="115"/>
        <end position="136"/>
    </location>
</feature>
<comment type="function">
    <text evidence="23">Lysosomal dipeptide uniporter that selectively exports lysine, arginine or histidine-containing dipeptides with a net positive charge from the lysosome lumen into the cytosol. Could play a role in a specific type of protein O-glycosylation indirectly regulating macrophages migration and tissue invasion. Also essential for liver homeostasis.</text>
</comment>
<evidence type="ECO:0000313" key="28">
    <source>
        <dbReference type="Proteomes" id="UP001165069"/>
    </source>
</evidence>
<dbReference type="InterPro" id="IPR020846">
    <property type="entry name" value="MFS_dom"/>
</dbReference>
<dbReference type="PROSITE" id="PS50850">
    <property type="entry name" value="MFS"/>
    <property type="match status" value="1"/>
</dbReference>
<comment type="catalytic activity">
    <reaction evidence="8">
        <text>L-lysyl-L-alanine(out) = L-lysyl-L-alanine(in)</text>
        <dbReference type="Rhea" id="RHEA:79399"/>
        <dbReference type="ChEBI" id="CHEBI:229954"/>
    </reaction>
</comment>
<comment type="catalytic activity">
    <reaction evidence="18">
        <text>L-histidyl-L-alpha-amino acid(out) = L-histidyl-L-alpha-amino acid(in)</text>
        <dbReference type="Rhea" id="RHEA:79379"/>
        <dbReference type="ChEBI" id="CHEBI:229964"/>
    </reaction>
</comment>
<evidence type="ECO:0000256" key="21">
    <source>
        <dbReference type="ARBA" id="ARBA00044985"/>
    </source>
</evidence>
<dbReference type="InterPro" id="IPR052187">
    <property type="entry name" value="MFSD1"/>
</dbReference>
<keyword evidence="4 25" id="KW-0812">Transmembrane</keyword>
<keyword evidence="28" id="KW-1185">Reference proteome</keyword>
<feature type="transmembrane region" description="Helical" evidence="25">
    <location>
        <begin position="287"/>
        <end position="306"/>
    </location>
</feature>